<evidence type="ECO:0000256" key="1">
    <source>
        <dbReference type="SAM" id="MobiDB-lite"/>
    </source>
</evidence>
<dbReference type="InterPro" id="IPR002190">
    <property type="entry name" value="MHD_dom"/>
</dbReference>
<accession>A0AAD5WQU3</accession>
<dbReference type="InterPro" id="IPR037445">
    <property type="entry name" value="MAGE"/>
</dbReference>
<evidence type="ECO:0000313" key="3">
    <source>
        <dbReference type="EMBL" id="KAJ2900489.1"/>
    </source>
</evidence>
<feature type="compositionally biased region" description="Polar residues" evidence="1">
    <location>
        <begin position="36"/>
        <end position="53"/>
    </location>
</feature>
<dbReference type="AlphaFoldDB" id="A0AAD5WQU3"/>
<dbReference type="EMBL" id="JAKWBI020000172">
    <property type="protein sequence ID" value="KAJ2900489.1"/>
    <property type="molecule type" value="Genomic_DNA"/>
</dbReference>
<organism evidence="3 4">
    <name type="scientific">Zalerion maritima</name>
    <dbReference type="NCBI Taxonomy" id="339359"/>
    <lineage>
        <taxon>Eukaryota</taxon>
        <taxon>Fungi</taxon>
        <taxon>Dikarya</taxon>
        <taxon>Ascomycota</taxon>
        <taxon>Pezizomycotina</taxon>
        <taxon>Sordariomycetes</taxon>
        <taxon>Lulworthiomycetidae</taxon>
        <taxon>Lulworthiales</taxon>
        <taxon>Lulworthiaceae</taxon>
        <taxon>Zalerion</taxon>
    </lineage>
</organism>
<dbReference type="Proteomes" id="UP001201980">
    <property type="component" value="Unassembled WGS sequence"/>
</dbReference>
<dbReference type="GO" id="GO:0005634">
    <property type="term" value="C:nucleus"/>
    <property type="evidence" value="ECO:0007669"/>
    <property type="project" value="TreeGrafter"/>
</dbReference>
<name>A0AAD5WQU3_9PEZI</name>
<sequence>MMLSRYGEAAEYVCPGRGCLFLRDGIVRNNKLNCQSSQQSYTHSDEPTSNTQRRSGHQQDLDQQDPDQDDDRVEGEEGEDELEDEDELMDVDQDGDQDGIKQLSKNLVRYSLSCQHSRTLIRRDAVKDKVLGPSNARKFKQVFEETQKSLRNVFGMELYELPMRDHSHLSAAERKKKVASQAQPKSTNAWILRPTLPPEYRVPAIITPAKAPTAELESSYVGFYTFLIASITIAGGQITHSKLDRILTRMNANINTPMGRTADVLVKLQRQGYIDKITDKNQGEDDKVNYIVGPRGKAEIPMPALAKVIREIYGNTVNDPEFEERLAISLGLPRLGAASRSGGETEDRQE</sequence>
<comment type="caution">
    <text evidence="3">The sequence shown here is derived from an EMBL/GenBank/DDBJ whole genome shotgun (WGS) entry which is preliminary data.</text>
</comment>
<keyword evidence="4" id="KW-1185">Reference proteome</keyword>
<dbReference type="PANTHER" id="PTHR11736:SF14">
    <property type="entry name" value="NSE3 HOMOLOG, SMC5-SMC6 COMPLEX COMPONENT"/>
    <property type="match status" value="1"/>
</dbReference>
<evidence type="ECO:0000313" key="4">
    <source>
        <dbReference type="Proteomes" id="UP001201980"/>
    </source>
</evidence>
<feature type="compositionally biased region" description="Acidic residues" evidence="1">
    <location>
        <begin position="62"/>
        <end position="97"/>
    </location>
</feature>
<proteinExistence type="predicted"/>
<dbReference type="GO" id="GO:0006281">
    <property type="term" value="P:DNA repair"/>
    <property type="evidence" value="ECO:0007669"/>
    <property type="project" value="TreeGrafter"/>
</dbReference>
<evidence type="ECO:0000259" key="2">
    <source>
        <dbReference type="SMART" id="SM01373"/>
    </source>
</evidence>
<dbReference type="PANTHER" id="PTHR11736">
    <property type="entry name" value="MELANOMA-ASSOCIATED ANTIGEN MAGE ANTIGEN"/>
    <property type="match status" value="1"/>
</dbReference>
<dbReference type="Pfam" id="PF01454">
    <property type="entry name" value="MAGE"/>
    <property type="match status" value="1"/>
</dbReference>
<protein>
    <recommendedName>
        <fullName evidence="2">MAGE domain-containing protein</fullName>
    </recommendedName>
</protein>
<dbReference type="InterPro" id="IPR041899">
    <property type="entry name" value="MAGE_WH2"/>
</dbReference>
<feature type="region of interest" description="Disordered" evidence="1">
    <location>
        <begin position="36"/>
        <end position="98"/>
    </location>
</feature>
<dbReference type="SMART" id="SM01373">
    <property type="entry name" value="MAGE"/>
    <property type="match status" value="1"/>
</dbReference>
<dbReference type="InterPro" id="IPR041898">
    <property type="entry name" value="MAGE_WH1"/>
</dbReference>
<reference evidence="3" key="1">
    <citation type="submission" date="2022-07" db="EMBL/GenBank/DDBJ databases">
        <title>Draft genome sequence of Zalerion maritima ATCC 34329, a (micro)plastics degrading marine fungus.</title>
        <authorList>
            <person name="Paco A."/>
            <person name="Goncalves M.F.M."/>
            <person name="Rocha-Santos T.A.P."/>
            <person name="Alves A."/>
        </authorList>
    </citation>
    <scope>NUCLEOTIDE SEQUENCE</scope>
    <source>
        <strain evidence="3">ATCC 34329</strain>
    </source>
</reference>
<dbReference type="Gene3D" id="1.10.10.1210">
    <property type="entry name" value="MAGE homology domain, winged helix WH2 motif"/>
    <property type="match status" value="1"/>
</dbReference>
<feature type="domain" description="MAGE" evidence="2">
    <location>
        <begin position="107"/>
        <end position="305"/>
    </location>
</feature>
<dbReference type="Gene3D" id="1.10.10.1200">
    <property type="entry name" value="MAGE homology domain, winged helix WH1 motif"/>
    <property type="match status" value="1"/>
</dbReference>
<gene>
    <name evidence="3" type="ORF">MKZ38_002443</name>
</gene>